<dbReference type="SUPFAM" id="SSF50978">
    <property type="entry name" value="WD40 repeat-like"/>
    <property type="match status" value="1"/>
</dbReference>
<feature type="region of interest" description="Disordered" evidence="4">
    <location>
        <begin position="645"/>
        <end position="669"/>
    </location>
</feature>
<dbReference type="PROSITE" id="PS00678">
    <property type="entry name" value="WD_REPEATS_1"/>
    <property type="match status" value="1"/>
</dbReference>
<feature type="region of interest" description="Disordered" evidence="4">
    <location>
        <begin position="346"/>
        <end position="397"/>
    </location>
</feature>
<protein>
    <submittedName>
        <fullName evidence="5">Uncharacterized protein</fullName>
    </submittedName>
</protein>
<organism evidence="5 6">
    <name type="scientific">Periconia digitata</name>
    <dbReference type="NCBI Taxonomy" id="1303443"/>
    <lineage>
        <taxon>Eukaryota</taxon>
        <taxon>Fungi</taxon>
        <taxon>Dikarya</taxon>
        <taxon>Ascomycota</taxon>
        <taxon>Pezizomycotina</taxon>
        <taxon>Dothideomycetes</taxon>
        <taxon>Pleosporomycetidae</taxon>
        <taxon>Pleosporales</taxon>
        <taxon>Massarineae</taxon>
        <taxon>Periconiaceae</taxon>
        <taxon>Periconia</taxon>
    </lineage>
</organism>
<dbReference type="PROSITE" id="PS50082">
    <property type="entry name" value="WD_REPEATS_2"/>
    <property type="match status" value="1"/>
</dbReference>
<evidence type="ECO:0000256" key="3">
    <source>
        <dbReference type="PROSITE-ProRule" id="PRU00221"/>
    </source>
</evidence>
<keyword evidence="6" id="KW-1185">Reference proteome</keyword>
<evidence type="ECO:0000256" key="4">
    <source>
        <dbReference type="SAM" id="MobiDB-lite"/>
    </source>
</evidence>
<dbReference type="InterPro" id="IPR036322">
    <property type="entry name" value="WD40_repeat_dom_sf"/>
</dbReference>
<evidence type="ECO:0000313" key="6">
    <source>
        <dbReference type="Proteomes" id="UP001152607"/>
    </source>
</evidence>
<feature type="repeat" description="WD" evidence="3">
    <location>
        <begin position="233"/>
        <end position="259"/>
    </location>
</feature>
<sequence>MAIPPISCVKANTQHGSTRFPDHHCRPVIKDWRCELTALSRAYNLYFVASNESIYIYEPTFPSQDVCSCHSFVIDPPISSPDLNFQIDPEDPHSITRLHLDYLGKDEILIVTCDDGDAIGYRVPEIIRAMSRERTRIPEKEIDIRDEVRVFFHLNLGRSAWGISVHREARLIAFSANTHRITVFAYALSRTAGNVPQDELAQGFPYHRETDNIVYLQAQANIPAISFDNSDKSGRWLASSSIDGNIHVWDLHSPKQPARVITIGCCVSVRNPSIKPEICGCFNRTMVPHAAWASMFVDPRACRRAGTLQEACGPGMSAASQADGSPCFWDITEKGDRYKVVRVTPLSWSSPGPTMSPDDTYDEMSLPSSADSQESDEDDTHQPATQQHPGGSQSLLTSGLDATTEEHATLNDTSPVTSDVSPTIPNPAYDFSSDEEMDEADESEEELTFLMDATGQPSLNLNLFFPPAPDPVVAPEPTRHPYCTVSTSRPLTFSSPPITHTSGPLIIVTKEEIYLFQRPLDDLYSSHPRSCTDPILFMRNPLFPAVSPTSGGTPSRGHIPHSHRHSFATQIPELGVFVVGSPAGRVGIFRMTCTTSSRSKSPMYGFRLERILPTIEHENEDSDSEGQLTIADMWGKKLVGVSVGPIQGMQDGGDEDSDEDYNDERGMEENATKARQWMRRWRLFMHYNDHTVWSYELKEKPDGIPELGDLIV</sequence>
<accession>A0A9W4U7W1</accession>
<dbReference type="AlphaFoldDB" id="A0A9W4U7W1"/>
<feature type="compositionally biased region" description="Acidic residues" evidence="4">
    <location>
        <begin position="432"/>
        <end position="444"/>
    </location>
</feature>
<proteinExistence type="predicted"/>
<dbReference type="InterPro" id="IPR015943">
    <property type="entry name" value="WD40/YVTN_repeat-like_dom_sf"/>
</dbReference>
<dbReference type="InterPro" id="IPR014839">
    <property type="entry name" value="Crt10"/>
</dbReference>
<dbReference type="Proteomes" id="UP001152607">
    <property type="component" value="Unassembled WGS sequence"/>
</dbReference>
<name>A0A9W4U7W1_9PLEO</name>
<dbReference type="InterPro" id="IPR019775">
    <property type="entry name" value="WD40_repeat_CS"/>
</dbReference>
<gene>
    <name evidence="5" type="ORF">PDIGIT_LOCUS4132</name>
</gene>
<keyword evidence="2" id="KW-0677">Repeat</keyword>
<evidence type="ECO:0000256" key="1">
    <source>
        <dbReference type="ARBA" id="ARBA00022574"/>
    </source>
</evidence>
<comment type="caution">
    <text evidence="5">The sequence shown here is derived from an EMBL/GenBank/DDBJ whole genome shotgun (WGS) entry which is preliminary data.</text>
</comment>
<dbReference type="Gene3D" id="2.130.10.10">
    <property type="entry name" value="YVTN repeat-like/Quinoprotein amine dehydrogenase"/>
    <property type="match status" value="1"/>
</dbReference>
<keyword evidence="1 3" id="KW-0853">WD repeat</keyword>
<feature type="compositionally biased region" description="Polar residues" evidence="4">
    <location>
        <begin position="382"/>
        <end position="397"/>
    </location>
</feature>
<evidence type="ECO:0000256" key="2">
    <source>
        <dbReference type="ARBA" id="ARBA00022737"/>
    </source>
</evidence>
<dbReference type="EMBL" id="CAOQHR010000002">
    <property type="protein sequence ID" value="CAI6329481.1"/>
    <property type="molecule type" value="Genomic_DNA"/>
</dbReference>
<evidence type="ECO:0000313" key="5">
    <source>
        <dbReference type="EMBL" id="CAI6329481.1"/>
    </source>
</evidence>
<feature type="compositionally biased region" description="Polar residues" evidence="4">
    <location>
        <begin position="410"/>
        <end position="423"/>
    </location>
</feature>
<dbReference type="Pfam" id="PF08728">
    <property type="entry name" value="CRT10"/>
    <property type="match status" value="2"/>
</dbReference>
<dbReference type="InterPro" id="IPR001680">
    <property type="entry name" value="WD40_rpt"/>
</dbReference>
<feature type="compositionally biased region" description="Acidic residues" evidence="4">
    <location>
        <begin position="652"/>
        <end position="662"/>
    </location>
</feature>
<feature type="region of interest" description="Disordered" evidence="4">
    <location>
        <begin position="410"/>
        <end position="444"/>
    </location>
</feature>
<dbReference type="OrthoDB" id="5591786at2759"/>
<reference evidence="5" key="1">
    <citation type="submission" date="2023-01" db="EMBL/GenBank/DDBJ databases">
        <authorList>
            <person name="Van Ghelder C."/>
            <person name="Rancurel C."/>
        </authorList>
    </citation>
    <scope>NUCLEOTIDE SEQUENCE</scope>
    <source>
        <strain evidence="5">CNCM I-4278</strain>
    </source>
</reference>